<dbReference type="CDD" id="cd00293">
    <property type="entry name" value="USP-like"/>
    <property type="match status" value="1"/>
</dbReference>
<dbReference type="PATRIC" id="fig|1703.6.peg.277"/>
<sequence>MTDLYSSPQRRFPAPSRQVTASPNIDAAVATVVLALRPDSSDEVLAQAIAAARRENAAVQAVVFATDTTTAPSTSSLAECTKLGAALAEAGLEYAVHRAGPDPAEQILGLADEHDAAVIVMSTKRRSPVVKLLLGSSAQQVILEAECPVLLVK</sequence>
<dbReference type="OrthoDB" id="5419113at2"/>
<dbReference type="EMBL" id="CP014869">
    <property type="protein sequence ID" value="AMT94335.1"/>
    <property type="molecule type" value="Genomic_DNA"/>
</dbReference>
<accession>A0A142NNG7</accession>
<evidence type="ECO:0000313" key="4">
    <source>
        <dbReference type="EMBL" id="KHS53931.1"/>
    </source>
</evidence>
<organism evidence="4 5">
    <name type="scientific">Brevibacterium linens</name>
    <dbReference type="NCBI Taxonomy" id="1703"/>
    <lineage>
        <taxon>Bacteria</taxon>
        <taxon>Bacillati</taxon>
        <taxon>Actinomycetota</taxon>
        <taxon>Actinomycetes</taxon>
        <taxon>Micrococcales</taxon>
        <taxon>Brevibacteriaceae</taxon>
        <taxon>Brevibacterium</taxon>
    </lineage>
</organism>
<dbReference type="Pfam" id="PF00582">
    <property type="entry name" value="Usp"/>
    <property type="match status" value="1"/>
</dbReference>
<evidence type="ECO:0000313" key="6">
    <source>
        <dbReference type="Proteomes" id="UP000075950"/>
    </source>
</evidence>
<proteinExistence type="inferred from homology"/>
<comment type="similarity">
    <text evidence="1">Belongs to the universal stress protein A family.</text>
</comment>
<dbReference type="SUPFAM" id="SSF52402">
    <property type="entry name" value="Adenine nucleotide alpha hydrolases-like"/>
    <property type="match status" value="1"/>
</dbReference>
<dbReference type="InterPro" id="IPR006015">
    <property type="entry name" value="Universal_stress_UspA"/>
</dbReference>
<protein>
    <submittedName>
        <fullName evidence="3">Universal stress protein</fullName>
    </submittedName>
    <submittedName>
        <fullName evidence="4">UspA domain-containing protein</fullName>
    </submittedName>
</protein>
<accession>A0A0B9A5D6</accession>
<feature type="domain" description="UspA" evidence="2">
    <location>
        <begin position="32"/>
        <end position="153"/>
    </location>
</feature>
<dbReference type="RefSeq" id="WP_039206629.1">
    <property type="nucleotide sequence ID" value="NZ_CP014869.1"/>
</dbReference>
<reference evidence="4 5" key="1">
    <citation type="submission" date="2014-11" db="EMBL/GenBank/DDBJ databases">
        <title>Draft Genome Sequence of Brevibacterium linens AE038-8.</title>
        <authorList>
            <person name="Maizel D."/>
            <person name="Utturkar S.M."/>
            <person name="Brown S.D."/>
            <person name="Ferrero M."/>
            <person name="Rosen B.P."/>
        </authorList>
    </citation>
    <scope>NUCLEOTIDE SEQUENCE [LARGE SCALE GENOMIC DNA]</scope>
    <source>
        <strain evidence="4 5">AE038-8</strain>
    </source>
</reference>
<dbReference type="PANTHER" id="PTHR46268:SF15">
    <property type="entry name" value="UNIVERSAL STRESS PROTEIN HP_0031"/>
    <property type="match status" value="1"/>
</dbReference>
<reference evidence="3" key="2">
    <citation type="submission" date="2016-03" db="EMBL/GenBank/DDBJ databases">
        <authorList>
            <person name="Zhu Y."/>
            <person name="Sun C."/>
        </authorList>
    </citation>
    <scope>NUCLEOTIDE SEQUENCE</scope>
    <source>
        <strain evidence="3">BS258</strain>
    </source>
</reference>
<dbReference type="EMBL" id="JTJZ01000012">
    <property type="protein sequence ID" value="KHS53931.1"/>
    <property type="molecule type" value="Genomic_DNA"/>
</dbReference>
<dbReference type="Proteomes" id="UP000031488">
    <property type="component" value="Unassembled WGS sequence"/>
</dbReference>
<dbReference type="AlphaFoldDB" id="A0A0B9A5D6"/>
<keyword evidence="5" id="KW-1185">Reference proteome</keyword>
<dbReference type="InterPro" id="IPR006016">
    <property type="entry name" value="UspA"/>
</dbReference>
<evidence type="ECO:0000259" key="2">
    <source>
        <dbReference type="Pfam" id="PF00582"/>
    </source>
</evidence>
<evidence type="ECO:0000313" key="5">
    <source>
        <dbReference type="Proteomes" id="UP000031488"/>
    </source>
</evidence>
<dbReference type="Gene3D" id="3.40.50.620">
    <property type="entry name" value="HUPs"/>
    <property type="match status" value="1"/>
</dbReference>
<dbReference type="PRINTS" id="PR01438">
    <property type="entry name" value="UNVRSLSTRESS"/>
</dbReference>
<name>A0A0B9A5D6_BRELN</name>
<evidence type="ECO:0000313" key="3">
    <source>
        <dbReference type="EMBL" id="AMT94335.1"/>
    </source>
</evidence>
<gene>
    <name evidence="3" type="ORF">A2T55_11560</name>
    <name evidence="4" type="ORF">AE0388_0392</name>
</gene>
<dbReference type="InterPro" id="IPR014729">
    <property type="entry name" value="Rossmann-like_a/b/a_fold"/>
</dbReference>
<dbReference type="Proteomes" id="UP000075950">
    <property type="component" value="Chromosome"/>
</dbReference>
<dbReference type="PANTHER" id="PTHR46268">
    <property type="entry name" value="STRESS RESPONSE PROTEIN NHAX"/>
    <property type="match status" value="1"/>
</dbReference>
<evidence type="ECO:0000256" key="1">
    <source>
        <dbReference type="ARBA" id="ARBA00008791"/>
    </source>
</evidence>
<dbReference type="KEGG" id="bly:A2T55_11560"/>
<reference evidence="6" key="3">
    <citation type="submission" date="2016-03" db="EMBL/GenBank/DDBJ databases">
        <authorList>
            <person name="Ploux O."/>
        </authorList>
    </citation>
    <scope>NUCLEOTIDE SEQUENCE [LARGE SCALE GENOMIC DNA]</scope>
    <source>
        <strain evidence="6">BS258</strain>
    </source>
</reference>